<keyword evidence="1" id="KW-1133">Transmembrane helix</keyword>
<evidence type="ECO:0000313" key="3">
    <source>
        <dbReference type="Proteomes" id="UP000231383"/>
    </source>
</evidence>
<keyword evidence="1" id="KW-0812">Transmembrane</keyword>
<accession>A0A2M8EXW9</accession>
<reference evidence="3" key="1">
    <citation type="submission" date="2017-09" db="EMBL/GenBank/DDBJ databases">
        <title>Depth-based differentiation of microbial function through sediment-hosted aquifers and enrichment of novel symbionts in the deep terrestrial subsurface.</title>
        <authorList>
            <person name="Probst A.J."/>
            <person name="Ladd B."/>
            <person name="Jarett J.K."/>
            <person name="Geller-Mcgrath D.E."/>
            <person name="Sieber C.M.K."/>
            <person name="Emerson J.B."/>
            <person name="Anantharaman K."/>
            <person name="Thomas B.C."/>
            <person name="Malmstrom R."/>
            <person name="Stieglmeier M."/>
            <person name="Klingl A."/>
            <person name="Woyke T."/>
            <person name="Ryan C.M."/>
            <person name="Banfield J.F."/>
        </authorList>
    </citation>
    <scope>NUCLEOTIDE SEQUENCE [LARGE SCALE GENOMIC DNA]</scope>
</reference>
<dbReference type="Proteomes" id="UP000231383">
    <property type="component" value="Unassembled WGS sequence"/>
</dbReference>
<comment type="caution">
    <text evidence="2">The sequence shown here is derived from an EMBL/GenBank/DDBJ whole genome shotgun (WGS) entry which is preliminary data.</text>
</comment>
<name>A0A2M8EXW9_9BACT</name>
<gene>
    <name evidence="2" type="ORF">CO051_04585</name>
</gene>
<sequence>MSQSSYLKKLDLELERIFELQPNNLHVPALTYMYKKLTRPLKSLPIVYIVPLSIGSAIFMYLVFGPMVVRLVSLLQYGF</sequence>
<proteinExistence type="predicted"/>
<evidence type="ECO:0000313" key="2">
    <source>
        <dbReference type="EMBL" id="PJC31020.1"/>
    </source>
</evidence>
<dbReference type="AlphaFoldDB" id="A0A2M8EXW9"/>
<feature type="transmembrane region" description="Helical" evidence="1">
    <location>
        <begin position="43"/>
        <end position="64"/>
    </location>
</feature>
<protein>
    <submittedName>
        <fullName evidence="2">Uncharacterized protein</fullName>
    </submittedName>
</protein>
<keyword evidence="1" id="KW-0472">Membrane</keyword>
<dbReference type="EMBL" id="PFSC01000122">
    <property type="protein sequence ID" value="PJC31020.1"/>
    <property type="molecule type" value="Genomic_DNA"/>
</dbReference>
<organism evidence="2 3">
    <name type="scientific">Candidatus Roizmanbacteria bacterium CG_4_9_14_0_2_um_filter_39_13</name>
    <dbReference type="NCBI Taxonomy" id="1974839"/>
    <lineage>
        <taxon>Bacteria</taxon>
        <taxon>Candidatus Roizmaniibacteriota</taxon>
    </lineage>
</organism>
<evidence type="ECO:0000256" key="1">
    <source>
        <dbReference type="SAM" id="Phobius"/>
    </source>
</evidence>